<dbReference type="AlphaFoldDB" id="A0A179IGR0"/>
<evidence type="ECO:0000256" key="1">
    <source>
        <dbReference type="SAM" id="MobiDB-lite"/>
    </source>
</evidence>
<dbReference type="OMA" id="FEEDQEM"/>
<dbReference type="EMBL" id="LUKN01001115">
    <property type="protein sequence ID" value="OAR01493.1"/>
    <property type="molecule type" value="Genomic_DNA"/>
</dbReference>
<accession>A0A179IGR0</accession>
<sequence>MAYHHTTFDAFHWLPEENPANIVDISSDDDNDKKQPALSYPINETPKEVEQSAEAKAASAAFRKAIGASIPLHLIDIDVRHKIQACGMRMLKIAVSWSIALEAVFIDDNCLPAWPYRYWDPEVQSIHDAIQQRLTECQNALELGSNLREVVVQLGNKRIQEAITLGLELRDMMIGEDLLPTWQSRDGSGAVVEDDDTIIDADSSVHSQDATPLSTDSAEENPADEAATQERQPPSAWSSDSDSDEAEPEGEAYDDEISVYNFLCEHPVIEEADDEAPLRNIVHDVDVFGSAVDGSGPVDFEVYLAQDDPDIELLPEVELAIDGDAFAHHYHLADVIDVELVDGGIYWVKPGEEKPDEDETDEKKVEEEMEELEVPECVMESPEEEDSPDEPMTPPSAAETEAAAGWVVV</sequence>
<evidence type="ECO:0000313" key="2">
    <source>
        <dbReference type="EMBL" id="OAR01493.1"/>
    </source>
</evidence>
<reference evidence="2 3" key="1">
    <citation type="submission" date="2016-03" db="EMBL/GenBank/DDBJ databases">
        <title>Fine-scale spatial genetic structure of a fungal parasite of coffee scale insects.</title>
        <authorList>
            <person name="Jackson D."/>
            <person name="Zemenick K.A."/>
            <person name="Malloure B."/>
            <person name="Quandt C.A."/>
            <person name="James T.Y."/>
        </authorList>
    </citation>
    <scope>NUCLEOTIDE SEQUENCE [LARGE SCALE GENOMIC DNA]</scope>
    <source>
        <strain evidence="2 3">UM487</strain>
    </source>
</reference>
<evidence type="ECO:0000313" key="3">
    <source>
        <dbReference type="Proteomes" id="UP000243081"/>
    </source>
</evidence>
<feature type="region of interest" description="Disordered" evidence="1">
    <location>
        <begin position="201"/>
        <end position="251"/>
    </location>
</feature>
<feature type="compositionally biased region" description="Polar residues" evidence="1">
    <location>
        <begin position="204"/>
        <end position="216"/>
    </location>
</feature>
<gene>
    <name evidence="2" type="ORF">LLEC1_03099</name>
</gene>
<feature type="compositionally biased region" description="Acidic residues" evidence="1">
    <location>
        <begin position="241"/>
        <end position="251"/>
    </location>
</feature>
<proteinExistence type="predicted"/>
<protein>
    <submittedName>
        <fullName evidence="2">Uncharacterized protein</fullName>
    </submittedName>
</protein>
<organism evidence="2 3">
    <name type="scientific">Cordyceps confragosa</name>
    <name type="common">Lecanicillium lecanii</name>
    <dbReference type="NCBI Taxonomy" id="2714763"/>
    <lineage>
        <taxon>Eukaryota</taxon>
        <taxon>Fungi</taxon>
        <taxon>Dikarya</taxon>
        <taxon>Ascomycota</taxon>
        <taxon>Pezizomycotina</taxon>
        <taxon>Sordariomycetes</taxon>
        <taxon>Hypocreomycetidae</taxon>
        <taxon>Hypocreales</taxon>
        <taxon>Cordycipitaceae</taxon>
        <taxon>Akanthomyces</taxon>
    </lineage>
</organism>
<keyword evidence="3" id="KW-1185">Reference proteome</keyword>
<feature type="compositionally biased region" description="Low complexity" evidence="1">
    <location>
        <begin position="395"/>
        <end position="409"/>
    </location>
</feature>
<comment type="caution">
    <text evidence="2">The sequence shown here is derived from an EMBL/GenBank/DDBJ whole genome shotgun (WGS) entry which is preliminary data.</text>
</comment>
<dbReference type="OrthoDB" id="4939762at2759"/>
<name>A0A179IGR0_CORDF</name>
<dbReference type="Proteomes" id="UP000243081">
    <property type="component" value="Unassembled WGS sequence"/>
</dbReference>
<feature type="region of interest" description="Disordered" evidence="1">
    <location>
        <begin position="349"/>
        <end position="409"/>
    </location>
</feature>